<dbReference type="OrthoDB" id="2790258at2759"/>
<evidence type="ECO:0000313" key="1">
    <source>
        <dbReference type="EMBL" id="KAF9502657.1"/>
    </source>
</evidence>
<comment type="caution">
    <text evidence="1">The sequence shown here is derived from an EMBL/GenBank/DDBJ whole genome shotgun (WGS) entry which is preliminary data.</text>
</comment>
<evidence type="ECO:0000313" key="2">
    <source>
        <dbReference type="Proteomes" id="UP000886523"/>
    </source>
</evidence>
<accession>A0A9P6DF69</accession>
<reference evidence="1" key="1">
    <citation type="journal article" date="2020" name="Nat. Commun.">
        <title>Large-scale genome sequencing of mycorrhizal fungi provides insights into the early evolution of symbiotic traits.</title>
        <authorList>
            <person name="Miyauchi S."/>
            <person name="Kiss E."/>
            <person name="Kuo A."/>
            <person name="Drula E."/>
            <person name="Kohler A."/>
            <person name="Sanchez-Garcia M."/>
            <person name="Morin E."/>
            <person name="Andreopoulos B."/>
            <person name="Barry K.W."/>
            <person name="Bonito G."/>
            <person name="Buee M."/>
            <person name="Carver A."/>
            <person name="Chen C."/>
            <person name="Cichocki N."/>
            <person name="Clum A."/>
            <person name="Culley D."/>
            <person name="Crous P.W."/>
            <person name="Fauchery L."/>
            <person name="Girlanda M."/>
            <person name="Hayes R.D."/>
            <person name="Keri Z."/>
            <person name="LaButti K."/>
            <person name="Lipzen A."/>
            <person name="Lombard V."/>
            <person name="Magnuson J."/>
            <person name="Maillard F."/>
            <person name="Murat C."/>
            <person name="Nolan M."/>
            <person name="Ohm R.A."/>
            <person name="Pangilinan J."/>
            <person name="Pereira M.F."/>
            <person name="Perotto S."/>
            <person name="Peter M."/>
            <person name="Pfister S."/>
            <person name="Riley R."/>
            <person name="Sitrit Y."/>
            <person name="Stielow J.B."/>
            <person name="Szollosi G."/>
            <person name="Zifcakova L."/>
            <person name="Stursova M."/>
            <person name="Spatafora J.W."/>
            <person name="Tedersoo L."/>
            <person name="Vaario L.M."/>
            <person name="Yamada A."/>
            <person name="Yan M."/>
            <person name="Wang P."/>
            <person name="Xu J."/>
            <person name="Bruns T."/>
            <person name="Baldrian P."/>
            <person name="Vilgalys R."/>
            <person name="Dunand C."/>
            <person name="Henrissat B."/>
            <person name="Grigoriev I.V."/>
            <person name="Hibbett D."/>
            <person name="Nagy L.G."/>
            <person name="Martin F.M."/>
        </authorList>
    </citation>
    <scope>NUCLEOTIDE SEQUENCE</scope>
    <source>
        <strain evidence="1">UP504</strain>
    </source>
</reference>
<organism evidence="1 2">
    <name type="scientific">Hydnum rufescens UP504</name>
    <dbReference type="NCBI Taxonomy" id="1448309"/>
    <lineage>
        <taxon>Eukaryota</taxon>
        <taxon>Fungi</taxon>
        <taxon>Dikarya</taxon>
        <taxon>Basidiomycota</taxon>
        <taxon>Agaricomycotina</taxon>
        <taxon>Agaricomycetes</taxon>
        <taxon>Cantharellales</taxon>
        <taxon>Hydnaceae</taxon>
        <taxon>Hydnum</taxon>
    </lineage>
</organism>
<dbReference type="AlphaFoldDB" id="A0A9P6DF69"/>
<dbReference type="EMBL" id="MU129776">
    <property type="protein sequence ID" value="KAF9502657.1"/>
    <property type="molecule type" value="Genomic_DNA"/>
</dbReference>
<sequence length="146" mass="16940">MSVLISSKAIQVMSMKHKYCELQSKNLTQWAVVQKVYSILDYPHSVQHLMVGKMTLILSRTLPTFQSLQDWRQEHMILNPDMSPYVPEGMAWLNKYHEKAGKTCTYVIAMVLNPSIKMYFIQKQWSPMEVEEAVEWIKTSSQSIGP</sequence>
<protein>
    <submittedName>
        <fullName evidence="1">Uncharacterized protein</fullName>
    </submittedName>
</protein>
<dbReference type="Proteomes" id="UP000886523">
    <property type="component" value="Unassembled WGS sequence"/>
</dbReference>
<gene>
    <name evidence="1" type="ORF">BS47DRAFT_1370112</name>
</gene>
<name>A0A9P6DF69_9AGAM</name>
<keyword evidence="2" id="KW-1185">Reference proteome</keyword>
<proteinExistence type="predicted"/>